<dbReference type="GeneID" id="34458691"/>
<protein>
    <recommendedName>
        <fullName evidence="7">FAD-binding domain-containing protein</fullName>
    </recommendedName>
</protein>
<dbReference type="InterPro" id="IPR050493">
    <property type="entry name" value="FAD-dep_Monooxygenase_BioMet"/>
</dbReference>
<dbReference type="RefSeq" id="XP_022396156.1">
    <property type="nucleotide sequence ID" value="XM_022542430.1"/>
</dbReference>
<evidence type="ECO:0000256" key="2">
    <source>
        <dbReference type="ARBA" id="ARBA00022630"/>
    </source>
</evidence>
<dbReference type="PANTHER" id="PTHR13789">
    <property type="entry name" value="MONOOXYGENASE"/>
    <property type="match status" value="1"/>
</dbReference>
<dbReference type="PANTHER" id="PTHR13789:SF215">
    <property type="entry name" value="FAD-BINDING DOMAIN-CONTAINING PROTEIN-RELATED"/>
    <property type="match status" value="1"/>
</dbReference>
<dbReference type="InterPro" id="IPR036188">
    <property type="entry name" value="FAD/NAD-bd_sf"/>
</dbReference>
<dbReference type="GO" id="GO:0004497">
    <property type="term" value="F:monooxygenase activity"/>
    <property type="evidence" value="ECO:0007669"/>
    <property type="project" value="UniProtKB-KW"/>
</dbReference>
<dbReference type="Pfam" id="PF01494">
    <property type="entry name" value="FAD_binding_3"/>
    <property type="match status" value="1"/>
</dbReference>
<evidence type="ECO:0000313" key="9">
    <source>
        <dbReference type="Proteomes" id="UP000184300"/>
    </source>
</evidence>
<dbReference type="SUPFAM" id="SSF51905">
    <property type="entry name" value="FAD/NAD(P)-binding domain"/>
    <property type="match status" value="1"/>
</dbReference>
<keyword evidence="5" id="KW-0503">Monooxygenase</keyword>
<evidence type="ECO:0000256" key="1">
    <source>
        <dbReference type="ARBA" id="ARBA00007992"/>
    </source>
</evidence>
<dbReference type="Proteomes" id="UP000184300">
    <property type="component" value="Unassembled WGS sequence"/>
</dbReference>
<reference evidence="9" key="1">
    <citation type="journal article" date="2017" name="Genome Biol.">
        <title>Comparative genomics reveals high biological diversity and specific adaptations in the industrially and medically important fungal genus Aspergillus.</title>
        <authorList>
            <person name="de Vries R.P."/>
            <person name="Riley R."/>
            <person name="Wiebenga A."/>
            <person name="Aguilar-Osorio G."/>
            <person name="Amillis S."/>
            <person name="Uchima C.A."/>
            <person name="Anderluh G."/>
            <person name="Asadollahi M."/>
            <person name="Askin M."/>
            <person name="Barry K."/>
            <person name="Battaglia E."/>
            <person name="Bayram O."/>
            <person name="Benocci T."/>
            <person name="Braus-Stromeyer S.A."/>
            <person name="Caldana C."/>
            <person name="Canovas D."/>
            <person name="Cerqueira G.C."/>
            <person name="Chen F."/>
            <person name="Chen W."/>
            <person name="Choi C."/>
            <person name="Clum A."/>
            <person name="Dos Santos R.A."/>
            <person name="Damasio A.R."/>
            <person name="Diallinas G."/>
            <person name="Emri T."/>
            <person name="Fekete E."/>
            <person name="Flipphi M."/>
            <person name="Freyberg S."/>
            <person name="Gallo A."/>
            <person name="Gournas C."/>
            <person name="Habgood R."/>
            <person name="Hainaut M."/>
            <person name="Harispe M.L."/>
            <person name="Henrissat B."/>
            <person name="Hilden K.S."/>
            <person name="Hope R."/>
            <person name="Hossain A."/>
            <person name="Karabika E."/>
            <person name="Karaffa L."/>
            <person name="Karanyi Z."/>
            <person name="Krasevec N."/>
            <person name="Kuo A."/>
            <person name="Kusch H."/>
            <person name="LaButti K."/>
            <person name="Lagendijk E.L."/>
            <person name="Lapidus A."/>
            <person name="Levasseur A."/>
            <person name="Lindquist E."/>
            <person name="Lipzen A."/>
            <person name="Logrieco A.F."/>
            <person name="MacCabe A."/>
            <person name="Maekelae M.R."/>
            <person name="Malavazi I."/>
            <person name="Melin P."/>
            <person name="Meyer V."/>
            <person name="Mielnichuk N."/>
            <person name="Miskei M."/>
            <person name="Molnar A.P."/>
            <person name="Mule G."/>
            <person name="Ngan C.Y."/>
            <person name="Orejas M."/>
            <person name="Orosz E."/>
            <person name="Ouedraogo J.P."/>
            <person name="Overkamp K.M."/>
            <person name="Park H.-S."/>
            <person name="Perrone G."/>
            <person name="Piumi F."/>
            <person name="Punt P.J."/>
            <person name="Ram A.F."/>
            <person name="Ramon A."/>
            <person name="Rauscher S."/>
            <person name="Record E."/>
            <person name="Riano-Pachon D.M."/>
            <person name="Robert V."/>
            <person name="Roehrig J."/>
            <person name="Ruller R."/>
            <person name="Salamov A."/>
            <person name="Salih N.S."/>
            <person name="Samson R.A."/>
            <person name="Sandor E."/>
            <person name="Sanguinetti M."/>
            <person name="Schuetze T."/>
            <person name="Sepcic K."/>
            <person name="Shelest E."/>
            <person name="Sherlock G."/>
            <person name="Sophianopoulou V."/>
            <person name="Squina F.M."/>
            <person name="Sun H."/>
            <person name="Susca A."/>
            <person name="Todd R.B."/>
            <person name="Tsang A."/>
            <person name="Unkles S.E."/>
            <person name="van de Wiele N."/>
            <person name="van Rossen-Uffink D."/>
            <person name="Oliveira J.V."/>
            <person name="Vesth T.C."/>
            <person name="Visser J."/>
            <person name="Yu J.-H."/>
            <person name="Zhou M."/>
            <person name="Andersen M.R."/>
            <person name="Archer D.B."/>
            <person name="Baker S.E."/>
            <person name="Benoit I."/>
            <person name="Brakhage A.A."/>
            <person name="Braus G.H."/>
            <person name="Fischer R."/>
            <person name="Frisvad J.C."/>
            <person name="Goldman G.H."/>
            <person name="Houbraken J."/>
            <person name="Oakley B."/>
            <person name="Pocsi I."/>
            <person name="Scazzocchio C."/>
            <person name="Seiboth B."/>
            <person name="vanKuyk P.A."/>
            <person name="Wortman J."/>
            <person name="Dyer P.S."/>
            <person name="Grigoriev I.V."/>
        </authorList>
    </citation>
    <scope>NUCLEOTIDE SEQUENCE [LARGE SCALE GENOMIC DNA]</scope>
    <source>
        <strain evidence="9">CBS 516.65</strain>
    </source>
</reference>
<sequence>MPLNIIIVGAGIGGLCTAVALQQAGHSVKVFEKSQFIGEVGAALLLTPNGERVLSHLGFDFARARANEMTCWEVLDGVTLDPIARTDLSNSQEQFGAPLHTVHRADLHRELVRLASMHGNKPAVQLAARVVSSSAEEGFIELDDGTRHYADLIVAGDGVHSVLRSVVTGEDQPQRATGMSAFRFLIPTARLENNLHFIELLKVKGRGSTVFADTTQESERHLVWYDCQDGLMQNFVGIHATRPEEEDLKALMTTEFRHFHPSLVHIISVAPDVTDWPLSIRDPLPRWHRGKIVLIGDSAHAMLPFGGQGANQAIEDAGALGALLQGASADDIPHCLNQFEEVRRLRASRVQILSKTRLGKEKDVEGELRHYADPPGADVPTSFSERCQHDFRFDVLESCRRVGERTARVSCL</sequence>
<proteinExistence type="inferred from homology"/>
<feature type="chain" id="PRO_5012454096" description="FAD-binding domain-containing protein" evidence="6">
    <location>
        <begin position="19"/>
        <end position="412"/>
    </location>
</feature>
<dbReference type="Gene3D" id="3.50.50.60">
    <property type="entry name" value="FAD/NAD(P)-binding domain"/>
    <property type="match status" value="1"/>
</dbReference>
<dbReference type="AlphaFoldDB" id="A0A1L9V6C1"/>
<dbReference type="OrthoDB" id="9993796at2759"/>
<accession>A0A1L9V6C1</accession>
<dbReference type="PRINTS" id="PR00420">
    <property type="entry name" value="RNGMNOXGNASE"/>
</dbReference>
<dbReference type="SUPFAM" id="SSF54373">
    <property type="entry name" value="FAD-linked reductases, C-terminal domain"/>
    <property type="match status" value="1"/>
</dbReference>
<feature type="signal peptide" evidence="6">
    <location>
        <begin position="1"/>
        <end position="18"/>
    </location>
</feature>
<evidence type="ECO:0000256" key="5">
    <source>
        <dbReference type="ARBA" id="ARBA00023033"/>
    </source>
</evidence>
<evidence type="ECO:0000313" key="8">
    <source>
        <dbReference type="EMBL" id="OJJ79458.1"/>
    </source>
</evidence>
<dbReference type="EMBL" id="KV878918">
    <property type="protein sequence ID" value="OJJ79458.1"/>
    <property type="molecule type" value="Genomic_DNA"/>
</dbReference>
<dbReference type="GO" id="GO:0071949">
    <property type="term" value="F:FAD binding"/>
    <property type="evidence" value="ECO:0007669"/>
    <property type="project" value="InterPro"/>
</dbReference>
<feature type="domain" description="FAD-binding" evidence="7">
    <location>
        <begin position="5"/>
        <end position="350"/>
    </location>
</feature>
<dbReference type="InterPro" id="IPR002938">
    <property type="entry name" value="FAD-bd"/>
</dbReference>
<keyword evidence="6" id="KW-0732">Signal</keyword>
<evidence type="ECO:0000256" key="3">
    <source>
        <dbReference type="ARBA" id="ARBA00022827"/>
    </source>
</evidence>
<keyword evidence="4" id="KW-0560">Oxidoreductase</keyword>
<name>A0A1L9V6C1_ASPGL</name>
<gene>
    <name evidence="8" type="ORF">ASPGLDRAFT_159180</name>
</gene>
<evidence type="ECO:0000256" key="4">
    <source>
        <dbReference type="ARBA" id="ARBA00023002"/>
    </source>
</evidence>
<keyword evidence="2" id="KW-0285">Flavoprotein</keyword>
<dbReference type="VEuPathDB" id="FungiDB:ASPGLDRAFT_159180"/>
<evidence type="ECO:0000259" key="7">
    <source>
        <dbReference type="Pfam" id="PF01494"/>
    </source>
</evidence>
<keyword evidence="3" id="KW-0274">FAD</keyword>
<evidence type="ECO:0000256" key="6">
    <source>
        <dbReference type="SAM" id="SignalP"/>
    </source>
</evidence>
<keyword evidence="9" id="KW-1185">Reference proteome</keyword>
<organism evidence="8 9">
    <name type="scientific">Aspergillus glaucus CBS 516.65</name>
    <dbReference type="NCBI Taxonomy" id="1160497"/>
    <lineage>
        <taxon>Eukaryota</taxon>
        <taxon>Fungi</taxon>
        <taxon>Dikarya</taxon>
        <taxon>Ascomycota</taxon>
        <taxon>Pezizomycotina</taxon>
        <taxon>Eurotiomycetes</taxon>
        <taxon>Eurotiomycetidae</taxon>
        <taxon>Eurotiales</taxon>
        <taxon>Aspergillaceae</taxon>
        <taxon>Aspergillus</taxon>
        <taxon>Aspergillus subgen. Aspergillus</taxon>
    </lineage>
</organism>
<comment type="similarity">
    <text evidence="1">Belongs to the paxM FAD-dependent monooxygenase family.</text>
</comment>
<dbReference type="STRING" id="1160497.A0A1L9V6C1"/>